<dbReference type="OrthoDB" id="411251at2759"/>
<dbReference type="STRING" id="4829.A0A168L5V6"/>
<feature type="domain" description="PAS" evidence="1">
    <location>
        <begin position="1"/>
        <end position="66"/>
    </location>
</feature>
<evidence type="ECO:0000259" key="1">
    <source>
        <dbReference type="PROSITE" id="PS50112"/>
    </source>
</evidence>
<reference evidence="2" key="1">
    <citation type="submission" date="2016-04" db="EMBL/GenBank/DDBJ databases">
        <authorList>
            <person name="Evans L.H."/>
            <person name="Alamgir A."/>
            <person name="Owens N."/>
            <person name="Weber N.D."/>
            <person name="Virtaneva K."/>
            <person name="Barbian K."/>
            <person name="Babar A."/>
            <person name="Rosenke K."/>
        </authorList>
    </citation>
    <scope>NUCLEOTIDE SEQUENCE [LARGE SCALE GENOMIC DNA]</scope>
    <source>
        <strain evidence="2">CBS 101.48</strain>
    </source>
</reference>
<dbReference type="InParanoid" id="A0A168L5V6"/>
<evidence type="ECO:0000313" key="2">
    <source>
        <dbReference type="EMBL" id="SAL96126.1"/>
    </source>
</evidence>
<dbReference type="Gene3D" id="3.30.450.20">
    <property type="entry name" value="PAS domain"/>
    <property type="match status" value="2"/>
</dbReference>
<dbReference type="SUPFAM" id="SSF55785">
    <property type="entry name" value="PYP-like sensor domain (PAS domain)"/>
    <property type="match status" value="2"/>
</dbReference>
<dbReference type="SMART" id="SM00091">
    <property type="entry name" value="PAS"/>
    <property type="match status" value="2"/>
</dbReference>
<dbReference type="InterPro" id="IPR000014">
    <property type="entry name" value="PAS"/>
</dbReference>
<dbReference type="CDD" id="cd00130">
    <property type="entry name" value="PAS"/>
    <property type="match status" value="2"/>
</dbReference>
<dbReference type="InterPro" id="IPR035965">
    <property type="entry name" value="PAS-like_dom_sf"/>
</dbReference>
<name>A0A168L5V6_ABSGL</name>
<protein>
    <recommendedName>
        <fullName evidence="1">PAS domain-containing protein</fullName>
    </recommendedName>
</protein>
<dbReference type="PROSITE" id="PS50112">
    <property type="entry name" value="PAS"/>
    <property type="match status" value="2"/>
</dbReference>
<gene>
    <name evidence="2" type="primary">ABSGL_01494.1 scaffold 1580</name>
</gene>
<dbReference type="EMBL" id="LT550653">
    <property type="protein sequence ID" value="SAL96126.1"/>
    <property type="molecule type" value="Genomic_DNA"/>
</dbReference>
<keyword evidence="3" id="KW-1185">Reference proteome</keyword>
<dbReference type="AlphaFoldDB" id="A0A168L5V6"/>
<sequence length="275" mass="31601">MQGSPSFIVVYDNTQQCKLKYVSESVSEVLGWEPIDLVGKPVFTLFDPKEIPSLHQIHTSNVMNEKLCSMISYRYLHKNGHFCKIQTIVHYCFADLVTVNYVYDPNSIGYKQRMNSVDEAFELTDDGELQLISTGSFPWRPKDMQDSMKRSLMVSRNWDKDQVTHKQEPRFFILLNRYSELLNIVHISDTVGEILGVLPNNILGKSLYEMVYPNDRAVVEAQCNSAKSHYVTCRIRFDWVIDQENQLRQPVDSVVSGATDGLVMVIRLAQKPVQL</sequence>
<dbReference type="Proteomes" id="UP000078561">
    <property type="component" value="Unassembled WGS sequence"/>
</dbReference>
<feature type="domain" description="PAS" evidence="1">
    <location>
        <begin position="184"/>
        <end position="220"/>
    </location>
</feature>
<evidence type="ECO:0000313" key="3">
    <source>
        <dbReference type="Proteomes" id="UP000078561"/>
    </source>
</evidence>
<dbReference type="Pfam" id="PF13426">
    <property type="entry name" value="PAS_9"/>
    <property type="match status" value="2"/>
</dbReference>
<organism evidence="2">
    <name type="scientific">Absidia glauca</name>
    <name type="common">Pin mould</name>
    <dbReference type="NCBI Taxonomy" id="4829"/>
    <lineage>
        <taxon>Eukaryota</taxon>
        <taxon>Fungi</taxon>
        <taxon>Fungi incertae sedis</taxon>
        <taxon>Mucoromycota</taxon>
        <taxon>Mucoromycotina</taxon>
        <taxon>Mucoromycetes</taxon>
        <taxon>Mucorales</taxon>
        <taxon>Cunninghamellaceae</taxon>
        <taxon>Absidia</taxon>
    </lineage>
</organism>
<proteinExistence type="predicted"/>
<dbReference type="OMA" id="TIWDNTA"/>
<accession>A0A168L5V6</accession>